<name>A0A7S4M3G8_9EUKA</name>
<accession>A0A7S4M3G8</accession>
<gene>
    <name evidence="2" type="ORF">VSP0166_LOCUS264</name>
</gene>
<protein>
    <submittedName>
        <fullName evidence="2">Uncharacterized protein</fullName>
    </submittedName>
</protein>
<keyword evidence="1" id="KW-0732">Signal</keyword>
<organism evidence="2">
    <name type="scientific">Vannella robusta</name>
    <dbReference type="NCBI Taxonomy" id="1487602"/>
    <lineage>
        <taxon>Eukaryota</taxon>
        <taxon>Amoebozoa</taxon>
        <taxon>Discosea</taxon>
        <taxon>Flabellinia</taxon>
        <taxon>Vannellidae</taxon>
        <taxon>Vannella</taxon>
    </lineage>
</organism>
<dbReference type="EMBL" id="HBKP01000391">
    <property type="protein sequence ID" value="CAE2198998.1"/>
    <property type="molecule type" value="Transcribed_RNA"/>
</dbReference>
<evidence type="ECO:0000313" key="2">
    <source>
        <dbReference type="EMBL" id="CAE2198998.1"/>
    </source>
</evidence>
<proteinExistence type="predicted"/>
<reference evidence="2" key="1">
    <citation type="submission" date="2021-01" db="EMBL/GenBank/DDBJ databases">
        <authorList>
            <person name="Corre E."/>
            <person name="Pelletier E."/>
            <person name="Niang G."/>
            <person name="Scheremetjew M."/>
            <person name="Finn R."/>
            <person name="Kale V."/>
            <person name="Holt S."/>
            <person name="Cochrane G."/>
            <person name="Meng A."/>
            <person name="Brown T."/>
            <person name="Cohen L."/>
        </authorList>
    </citation>
    <scope>NUCLEOTIDE SEQUENCE</scope>
    <source>
        <strain evidence="2">DIVA3 518/3/11/1/6</strain>
    </source>
</reference>
<sequence>MKSALFVLFFLLAVLCVVSYAQQTRNVQPEPVTDPVVLRRLNCQMHCRNELEDQSPDCIYNCISPKCYRRVFKKIIDKETGRINTAIPENLQEKFSRCSEKEMIANDEL</sequence>
<feature type="chain" id="PRO_5031043932" evidence="1">
    <location>
        <begin position="22"/>
        <end position="109"/>
    </location>
</feature>
<dbReference type="AlphaFoldDB" id="A0A7S4M3G8"/>
<evidence type="ECO:0000256" key="1">
    <source>
        <dbReference type="SAM" id="SignalP"/>
    </source>
</evidence>
<feature type="signal peptide" evidence="1">
    <location>
        <begin position="1"/>
        <end position="21"/>
    </location>
</feature>